<protein>
    <submittedName>
        <fullName evidence="2">Uncharacterized protein</fullName>
    </submittedName>
</protein>
<proteinExistence type="predicted"/>
<dbReference type="AlphaFoldDB" id="A0A9P6B1Y9"/>
<feature type="compositionally biased region" description="Basic and acidic residues" evidence="1">
    <location>
        <begin position="139"/>
        <end position="167"/>
    </location>
</feature>
<accession>A0A9P6B1Y9</accession>
<dbReference type="Proteomes" id="UP000886523">
    <property type="component" value="Unassembled WGS sequence"/>
</dbReference>
<sequence length="358" mass="40126">MELAEHVPIGILDSVYGRETRSTSSPTVKRESRDDAYHSREPYGAGAFAIRVLSNLLCIFHGPVLMVAWQLRTGHAEVSANIKKVGPKLATQRILLALTEKGEITQKSHGAQINLLGRQAGYTVLATLECKQSDEDDMPTEKADELQKEVDQSKEENKGTHDLESTPHEGCALNSRSNVPSRVSESIRIRLIPTTNSLPALISTLRSSLEGLDGVLAPYHISFADAPIPEAKDVERLDVDWARWRKEQKKHKIFKELRCFIRLTPRAFVPRSLHDSLISWICLSNEAGMINTIPADLLSILQFSFHRIWPSITAESLGIEFDSEEHETLERGPLCQPPARHTGPQARRLNTKVRPEHF</sequence>
<dbReference type="EMBL" id="MU128943">
    <property type="protein sequence ID" value="KAF9516163.1"/>
    <property type="molecule type" value="Genomic_DNA"/>
</dbReference>
<organism evidence="2 3">
    <name type="scientific">Hydnum rufescens UP504</name>
    <dbReference type="NCBI Taxonomy" id="1448309"/>
    <lineage>
        <taxon>Eukaryota</taxon>
        <taxon>Fungi</taxon>
        <taxon>Dikarya</taxon>
        <taxon>Basidiomycota</taxon>
        <taxon>Agaricomycotina</taxon>
        <taxon>Agaricomycetes</taxon>
        <taxon>Cantharellales</taxon>
        <taxon>Hydnaceae</taxon>
        <taxon>Hydnum</taxon>
    </lineage>
</organism>
<keyword evidence="3" id="KW-1185">Reference proteome</keyword>
<evidence type="ECO:0000313" key="3">
    <source>
        <dbReference type="Proteomes" id="UP000886523"/>
    </source>
</evidence>
<feature type="region of interest" description="Disordered" evidence="1">
    <location>
        <begin position="330"/>
        <end position="358"/>
    </location>
</feature>
<evidence type="ECO:0000256" key="1">
    <source>
        <dbReference type="SAM" id="MobiDB-lite"/>
    </source>
</evidence>
<comment type="caution">
    <text evidence="2">The sequence shown here is derived from an EMBL/GenBank/DDBJ whole genome shotgun (WGS) entry which is preliminary data.</text>
</comment>
<name>A0A9P6B1Y9_9AGAM</name>
<evidence type="ECO:0000313" key="2">
    <source>
        <dbReference type="EMBL" id="KAF9516163.1"/>
    </source>
</evidence>
<feature type="region of interest" description="Disordered" evidence="1">
    <location>
        <begin position="133"/>
        <end position="177"/>
    </location>
</feature>
<dbReference type="OrthoDB" id="272266at2759"/>
<reference evidence="2" key="1">
    <citation type="journal article" date="2020" name="Nat. Commun.">
        <title>Large-scale genome sequencing of mycorrhizal fungi provides insights into the early evolution of symbiotic traits.</title>
        <authorList>
            <person name="Miyauchi S."/>
            <person name="Kiss E."/>
            <person name="Kuo A."/>
            <person name="Drula E."/>
            <person name="Kohler A."/>
            <person name="Sanchez-Garcia M."/>
            <person name="Morin E."/>
            <person name="Andreopoulos B."/>
            <person name="Barry K.W."/>
            <person name="Bonito G."/>
            <person name="Buee M."/>
            <person name="Carver A."/>
            <person name="Chen C."/>
            <person name="Cichocki N."/>
            <person name="Clum A."/>
            <person name="Culley D."/>
            <person name="Crous P.W."/>
            <person name="Fauchery L."/>
            <person name="Girlanda M."/>
            <person name="Hayes R.D."/>
            <person name="Keri Z."/>
            <person name="LaButti K."/>
            <person name="Lipzen A."/>
            <person name="Lombard V."/>
            <person name="Magnuson J."/>
            <person name="Maillard F."/>
            <person name="Murat C."/>
            <person name="Nolan M."/>
            <person name="Ohm R.A."/>
            <person name="Pangilinan J."/>
            <person name="Pereira M.F."/>
            <person name="Perotto S."/>
            <person name="Peter M."/>
            <person name="Pfister S."/>
            <person name="Riley R."/>
            <person name="Sitrit Y."/>
            <person name="Stielow J.B."/>
            <person name="Szollosi G."/>
            <person name="Zifcakova L."/>
            <person name="Stursova M."/>
            <person name="Spatafora J.W."/>
            <person name="Tedersoo L."/>
            <person name="Vaario L.M."/>
            <person name="Yamada A."/>
            <person name="Yan M."/>
            <person name="Wang P."/>
            <person name="Xu J."/>
            <person name="Bruns T."/>
            <person name="Baldrian P."/>
            <person name="Vilgalys R."/>
            <person name="Dunand C."/>
            <person name="Henrissat B."/>
            <person name="Grigoriev I.V."/>
            <person name="Hibbett D."/>
            <person name="Nagy L.G."/>
            <person name="Martin F.M."/>
        </authorList>
    </citation>
    <scope>NUCLEOTIDE SEQUENCE</scope>
    <source>
        <strain evidence="2">UP504</strain>
    </source>
</reference>
<gene>
    <name evidence="2" type="ORF">BS47DRAFT_1484140</name>
</gene>